<feature type="binding site" evidence="8">
    <location>
        <position position="192"/>
    </location>
    <ligand>
        <name>a divalent metal cation</name>
        <dbReference type="ChEBI" id="CHEBI:60240"/>
        <label>3</label>
    </ligand>
</feature>
<evidence type="ECO:0000256" key="1">
    <source>
        <dbReference type="ARBA" id="ARBA00009595"/>
    </source>
</evidence>
<evidence type="ECO:0000256" key="6">
    <source>
        <dbReference type="ARBA" id="ARBA00023211"/>
    </source>
</evidence>
<dbReference type="GO" id="GO:0035529">
    <property type="term" value="F:NADH pyrophosphatase activity"/>
    <property type="evidence" value="ECO:0007669"/>
    <property type="project" value="TreeGrafter"/>
</dbReference>
<feature type="binding site" evidence="8">
    <location>
        <position position="233"/>
    </location>
    <ligand>
        <name>a divalent metal cation</name>
        <dbReference type="ChEBI" id="CHEBI:60240"/>
        <label>1</label>
    </ligand>
</feature>
<evidence type="ECO:0000313" key="11">
    <source>
        <dbReference type="Proteomes" id="UP000549250"/>
    </source>
</evidence>
<keyword evidence="11" id="KW-1185">Reference proteome</keyword>
<comment type="cofactor">
    <cofactor evidence="8">
        <name>Mg(2+)</name>
        <dbReference type="ChEBI" id="CHEBI:18420"/>
    </cofactor>
    <cofactor evidence="8">
        <name>Mn(2+)</name>
        <dbReference type="ChEBI" id="CHEBI:29035"/>
    </cofactor>
    <text evidence="8">Divalent metal cations. Mg(2+) or Mn(2+).</text>
</comment>
<dbReference type="Pfam" id="PF09296">
    <property type="entry name" value="NUDIX-like"/>
    <property type="match status" value="1"/>
</dbReference>
<evidence type="ECO:0000259" key="9">
    <source>
        <dbReference type="PROSITE" id="PS51462"/>
    </source>
</evidence>
<keyword evidence="5 8" id="KW-0520">NAD</keyword>
<comment type="catalytic activity">
    <reaction evidence="7">
        <text>a 5'-end NAD(+)-phospho-ribonucleoside in mRNA + H2O = a 5'-end phospho-adenosine-phospho-ribonucleoside in mRNA + beta-nicotinamide D-ribonucleotide + 2 H(+)</text>
        <dbReference type="Rhea" id="RHEA:60876"/>
        <dbReference type="Rhea" id="RHEA-COMP:15698"/>
        <dbReference type="Rhea" id="RHEA-COMP:15719"/>
        <dbReference type="ChEBI" id="CHEBI:14649"/>
        <dbReference type="ChEBI" id="CHEBI:15377"/>
        <dbReference type="ChEBI" id="CHEBI:15378"/>
        <dbReference type="ChEBI" id="CHEBI:144029"/>
        <dbReference type="ChEBI" id="CHEBI:144051"/>
    </reaction>
    <physiologicalReaction direction="left-to-right" evidence="7">
        <dbReference type="Rhea" id="RHEA:60877"/>
    </physiologicalReaction>
</comment>
<feature type="binding site" evidence="8">
    <location>
        <position position="172"/>
    </location>
    <ligand>
        <name>a divalent metal cation</name>
        <dbReference type="ChEBI" id="CHEBI:60240"/>
        <label>1</label>
    </ligand>
</feature>
<name>A0A839T4R9_AZOMA</name>
<keyword evidence="3 8" id="KW-0378">Hydrolase</keyword>
<feature type="binding site" evidence="8">
    <location>
        <position position="233"/>
    </location>
    <ligand>
        <name>a divalent metal cation</name>
        <dbReference type="ChEBI" id="CHEBI:60240"/>
        <label>3</label>
    </ligand>
</feature>
<comment type="similarity">
    <text evidence="1 8">Belongs to the Nudix hydrolase family. NudC subfamily.</text>
</comment>
<keyword evidence="8" id="KW-0862">Zinc</keyword>
<dbReference type="Pfam" id="PF09297">
    <property type="entry name" value="Zn_ribbon_NUD"/>
    <property type="match status" value="1"/>
</dbReference>
<feature type="binding site" evidence="8">
    <location>
        <position position="81"/>
    </location>
    <ligand>
        <name>substrate</name>
    </ligand>
</feature>
<dbReference type="Pfam" id="PF00293">
    <property type="entry name" value="NUDIX"/>
    <property type="match status" value="1"/>
</dbReference>
<keyword evidence="4 8" id="KW-0460">Magnesium</keyword>
<dbReference type="SUPFAM" id="SSF55811">
    <property type="entry name" value="Nudix"/>
    <property type="match status" value="2"/>
</dbReference>
<feature type="domain" description="Nudix hydrolase" evidence="9">
    <location>
        <begin position="139"/>
        <end position="262"/>
    </location>
</feature>
<gene>
    <name evidence="8" type="primary">nudC</name>
    <name evidence="10" type="ORF">FHR87_002951</name>
</gene>
<evidence type="ECO:0000256" key="2">
    <source>
        <dbReference type="ARBA" id="ARBA00022723"/>
    </source>
</evidence>
<comment type="caution">
    <text evidence="10">The sequence shown here is derived from an EMBL/GenBank/DDBJ whole genome shotgun (WGS) entry which is preliminary data.</text>
</comment>
<dbReference type="NCBIfam" id="NF001299">
    <property type="entry name" value="PRK00241.1"/>
    <property type="match status" value="1"/>
</dbReference>
<dbReference type="InterPro" id="IPR015376">
    <property type="entry name" value="Znr_NADH_PPase"/>
</dbReference>
<dbReference type="InterPro" id="IPR022925">
    <property type="entry name" value="RNA_Hydrolase_NudC"/>
</dbReference>
<dbReference type="Proteomes" id="UP000549250">
    <property type="component" value="Unassembled WGS sequence"/>
</dbReference>
<dbReference type="InterPro" id="IPR015375">
    <property type="entry name" value="NADH_PPase-like_N"/>
</dbReference>
<feature type="binding site" evidence="8">
    <location>
        <position position="112"/>
    </location>
    <ligand>
        <name>Zn(2+)</name>
        <dbReference type="ChEBI" id="CHEBI:29105"/>
    </ligand>
</feature>
<keyword evidence="6 8" id="KW-0464">Manganese</keyword>
<feature type="short sequence motif" description="Nudix box" evidence="8">
    <location>
        <begin position="173"/>
        <end position="194"/>
    </location>
</feature>
<comment type="caution">
    <text evidence="8">Lacks conserved residue(s) required for the propagation of feature annotation.</text>
</comment>
<keyword evidence="2 8" id="KW-0479">Metal-binding</keyword>
<evidence type="ECO:0000256" key="5">
    <source>
        <dbReference type="ARBA" id="ARBA00023027"/>
    </source>
</evidence>
<feature type="binding site" evidence="8">
    <location>
        <position position="133"/>
    </location>
    <ligand>
        <name>Zn(2+)</name>
        <dbReference type="ChEBI" id="CHEBI:29105"/>
    </ligand>
</feature>
<dbReference type="PROSITE" id="PS51462">
    <property type="entry name" value="NUDIX"/>
    <property type="match status" value="1"/>
</dbReference>
<evidence type="ECO:0000256" key="4">
    <source>
        <dbReference type="ARBA" id="ARBA00022842"/>
    </source>
</evidence>
<dbReference type="PROSITE" id="PS00893">
    <property type="entry name" value="NUDIX_BOX"/>
    <property type="match status" value="1"/>
</dbReference>
<dbReference type="GO" id="GO:0000287">
    <property type="term" value="F:magnesium ion binding"/>
    <property type="evidence" value="ECO:0007669"/>
    <property type="project" value="UniProtKB-UniRule"/>
</dbReference>
<comment type="cofactor">
    <cofactor evidence="8">
        <name>Zn(2+)</name>
        <dbReference type="ChEBI" id="CHEBI:29105"/>
    </cofactor>
    <text evidence="8">Binds 1 zinc ion per subunit.</text>
</comment>
<feature type="binding site" evidence="8">
    <location>
        <position position="125"/>
    </location>
    <ligand>
        <name>substrate</name>
    </ligand>
</feature>
<dbReference type="GO" id="GO:0030145">
    <property type="term" value="F:manganese ion binding"/>
    <property type="evidence" value="ECO:0007669"/>
    <property type="project" value="UniProtKB-UniRule"/>
</dbReference>
<feature type="binding site" evidence="8">
    <location>
        <position position="115"/>
    </location>
    <ligand>
        <name>Zn(2+)</name>
        <dbReference type="ChEBI" id="CHEBI:29105"/>
    </ligand>
</feature>
<dbReference type="GO" id="GO:0000210">
    <property type="term" value="F:NAD+ diphosphatase activity"/>
    <property type="evidence" value="ECO:0007669"/>
    <property type="project" value="UniProtKB-UniRule"/>
</dbReference>
<dbReference type="RefSeq" id="WP_420826743.1">
    <property type="nucleotide sequence ID" value="NZ_JACHXI010000016.1"/>
</dbReference>
<evidence type="ECO:0000313" key="10">
    <source>
        <dbReference type="EMBL" id="MBB3104531.1"/>
    </source>
</evidence>
<evidence type="ECO:0000256" key="7">
    <source>
        <dbReference type="ARBA" id="ARBA00023679"/>
    </source>
</evidence>
<dbReference type="CDD" id="cd03429">
    <property type="entry name" value="NUDIX_NADH_pyrophosphatase_Nudt13"/>
    <property type="match status" value="1"/>
</dbReference>
<dbReference type="InterPro" id="IPR049734">
    <property type="entry name" value="NudC-like_C"/>
</dbReference>
<dbReference type="Gene3D" id="3.90.79.20">
    <property type="match status" value="1"/>
</dbReference>
<reference evidence="10 11" key="1">
    <citation type="submission" date="2020-08" db="EMBL/GenBank/DDBJ databases">
        <title>Genomic Encyclopedia of Type Strains, Phase III (KMG-III): the genomes of soil and plant-associated and newly described type strains.</title>
        <authorList>
            <person name="Whitman W."/>
        </authorList>
    </citation>
    <scope>NUCLEOTIDE SEQUENCE [LARGE SCALE GENOMIC DNA]</scope>
    <source>
        <strain evidence="10 11">CECT 4462</strain>
    </source>
</reference>
<organism evidence="10 11">
    <name type="scientific">Azomonas macrocytogenes</name>
    <name type="common">Azotobacter macrocytogenes</name>
    <dbReference type="NCBI Taxonomy" id="69962"/>
    <lineage>
        <taxon>Bacteria</taxon>
        <taxon>Pseudomonadati</taxon>
        <taxon>Pseudomonadota</taxon>
        <taxon>Gammaproteobacteria</taxon>
        <taxon>Pseudomonadales</taxon>
        <taxon>Pseudomonadaceae</taxon>
        <taxon>Azomonas</taxon>
    </lineage>
</organism>
<proteinExistence type="inferred from homology"/>
<dbReference type="InterPro" id="IPR050241">
    <property type="entry name" value="NAD-cap_RNA_hydrolase_NudC"/>
</dbReference>
<dbReference type="EMBL" id="JACHXI010000016">
    <property type="protein sequence ID" value="MBB3104531.1"/>
    <property type="molecule type" value="Genomic_DNA"/>
</dbReference>
<dbReference type="InterPro" id="IPR000086">
    <property type="entry name" value="NUDIX_hydrolase_dom"/>
</dbReference>
<comment type="catalytic activity">
    <reaction evidence="8">
        <text>NAD(+) + H2O = beta-nicotinamide D-ribonucleotide + AMP + 2 H(+)</text>
        <dbReference type="Rhea" id="RHEA:11800"/>
        <dbReference type="ChEBI" id="CHEBI:14649"/>
        <dbReference type="ChEBI" id="CHEBI:15377"/>
        <dbReference type="ChEBI" id="CHEBI:15378"/>
        <dbReference type="ChEBI" id="CHEBI:57540"/>
        <dbReference type="ChEBI" id="CHEBI:456215"/>
        <dbReference type="EC" id="3.6.1.22"/>
    </reaction>
</comment>
<dbReference type="PANTHER" id="PTHR42904:SF6">
    <property type="entry name" value="NAD-CAPPED RNA HYDROLASE NUDT12"/>
    <property type="match status" value="1"/>
</dbReference>
<feature type="binding site" evidence="8">
    <location>
        <position position="138"/>
    </location>
    <ligand>
        <name>substrate</name>
    </ligand>
</feature>
<comment type="function">
    <text evidence="8">mRNA decapping enzyme that specifically removes the nicotinamide adenine dinucleotide (NAD) cap from a subset of mRNAs by hydrolyzing the diphosphate linkage to produce nicotinamide mononucleotide (NMN) and 5' monophosphate mRNA. The NAD-cap is present at the 5'-end of some mRNAs and stabilizes RNA against 5'-processing. Has preference for mRNAs with a 5'-end purine. Catalyzes the hydrolysis of a broad range of dinucleotide pyrophosphates.</text>
</comment>
<feature type="binding site" evidence="8">
    <location>
        <position position="130"/>
    </location>
    <ligand>
        <name>Zn(2+)</name>
        <dbReference type="ChEBI" id="CHEBI:29105"/>
    </ligand>
</feature>
<dbReference type="HAMAP" id="MF_00297">
    <property type="entry name" value="Nudix_NudC"/>
    <property type="match status" value="1"/>
</dbReference>
<feature type="binding site" evidence="8">
    <location>
        <position position="192"/>
    </location>
    <ligand>
        <name>a divalent metal cation</name>
        <dbReference type="ChEBI" id="CHEBI:60240"/>
        <label>1</label>
    </ligand>
</feature>
<evidence type="ECO:0000256" key="8">
    <source>
        <dbReference type="HAMAP-Rule" id="MF_00297"/>
    </source>
</evidence>
<feature type="binding site" evidence="8">
    <location>
        <begin position="206"/>
        <end position="213"/>
    </location>
    <ligand>
        <name>substrate</name>
    </ligand>
</feature>
<dbReference type="PANTHER" id="PTHR42904">
    <property type="entry name" value="NUDIX HYDROLASE, NUDC SUBFAMILY"/>
    <property type="match status" value="1"/>
</dbReference>
<dbReference type="GO" id="GO:0005829">
    <property type="term" value="C:cytosol"/>
    <property type="evidence" value="ECO:0007669"/>
    <property type="project" value="TreeGrafter"/>
</dbReference>
<dbReference type="EC" id="3.6.1.-" evidence="8"/>
<dbReference type="EC" id="3.6.1.22" evidence="8"/>
<dbReference type="GO" id="GO:0019677">
    <property type="term" value="P:NAD+ catabolic process"/>
    <property type="evidence" value="ECO:0007669"/>
    <property type="project" value="TreeGrafter"/>
</dbReference>
<comment type="catalytic activity">
    <reaction evidence="8">
        <text>NADH + H2O = reduced beta-nicotinamide D-ribonucleotide + AMP + 2 H(+)</text>
        <dbReference type="Rhea" id="RHEA:48868"/>
        <dbReference type="ChEBI" id="CHEBI:15377"/>
        <dbReference type="ChEBI" id="CHEBI:15378"/>
        <dbReference type="ChEBI" id="CHEBI:57945"/>
        <dbReference type="ChEBI" id="CHEBI:90832"/>
        <dbReference type="ChEBI" id="CHEBI:456215"/>
        <dbReference type="EC" id="3.6.1.22"/>
    </reaction>
</comment>
<dbReference type="GO" id="GO:0006742">
    <property type="term" value="P:NADP+ catabolic process"/>
    <property type="evidence" value="ECO:0007669"/>
    <property type="project" value="TreeGrafter"/>
</dbReference>
<protein>
    <recommendedName>
        <fullName evidence="8">NAD-capped RNA hydrolase NudC</fullName>
        <shortName evidence="8">DeNADding enzyme NudC</shortName>
        <ecNumber evidence="8">3.6.1.-</ecNumber>
    </recommendedName>
    <alternativeName>
        <fullName evidence="8">NADH pyrophosphatase</fullName>
        <ecNumber evidence="8">3.6.1.22</ecNumber>
    </alternativeName>
</protein>
<dbReference type="InterPro" id="IPR015797">
    <property type="entry name" value="NUDIX_hydrolase-like_dom_sf"/>
</dbReference>
<sequence>MAVWQPQVLDPAIQYGHVLVHYRQHFLCTAEGLLFSSDRFRQIELPLVCKQGLGYFNGVPVHLYELAGKVEIPGTAWYGLRQLMVGEHDPELLSMLRFATQIGTWAIQNRFCGSCGTPMTPLAGERAMCCVACQVRHYPRLSPSMIVLVTRGDEILLARSPRHASGVYSTLAGFVEPGESVEQCVAREVLEEVGVTIDQPHYIASQNWPFPYSLMLGFHARYTAGEIVPQPTEIDDAQWFSIQRLPGLPGVHSIARYLIDLYVAERLGREPPRLPV</sequence>
<evidence type="ECO:0000256" key="3">
    <source>
        <dbReference type="ARBA" id="ARBA00022801"/>
    </source>
</evidence>
<dbReference type="Gene3D" id="3.90.79.10">
    <property type="entry name" value="Nucleoside Triphosphate Pyrophosphohydrolase"/>
    <property type="match status" value="1"/>
</dbReference>
<feature type="binding site" evidence="8">
    <location>
        <position position="255"/>
    </location>
    <ligand>
        <name>substrate</name>
    </ligand>
</feature>
<dbReference type="GO" id="GO:0008270">
    <property type="term" value="F:zinc ion binding"/>
    <property type="evidence" value="ECO:0007669"/>
    <property type="project" value="UniProtKB-UniRule"/>
</dbReference>
<feature type="binding site" evidence="8">
    <location>
        <position position="188"/>
    </location>
    <ligand>
        <name>a divalent metal cation</name>
        <dbReference type="ChEBI" id="CHEBI:60240"/>
        <label>2</label>
    </ligand>
</feature>
<feature type="binding site" evidence="8">
    <location>
        <position position="188"/>
    </location>
    <ligand>
        <name>a divalent metal cation</name>
        <dbReference type="ChEBI" id="CHEBI:60240"/>
        <label>3</label>
    </ligand>
</feature>
<comment type="subunit">
    <text evidence="8">Homodimer.</text>
</comment>
<dbReference type="InterPro" id="IPR020084">
    <property type="entry name" value="NUDIX_hydrolase_CS"/>
</dbReference>
<accession>A0A839T4R9</accession>
<dbReference type="AlphaFoldDB" id="A0A839T4R9"/>